<evidence type="ECO:0000256" key="1">
    <source>
        <dbReference type="SAM" id="MobiDB-lite"/>
    </source>
</evidence>
<evidence type="ECO:0000313" key="3">
    <source>
        <dbReference type="Proteomes" id="UP000591131"/>
    </source>
</evidence>
<name>A0A7J6LJW8_PERCH</name>
<evidence type="ECO:0000313" key="2">
    <source>
        <dbReference type="EMBL" id="KAF4659416.1"/>
    </source>
</evidence>
<accession>A0A7J6LJW8</accession>
<feature type="compositionally biased region" description="Basic residues" evidence="1">
    <location>
        <begin position="99"/>
        <end position="108"/>
    </location>
</feature>
<dbReference type="Proteomes" id="UP000591131">
    <property type="component" value="Unassembled WGS sequence"/>
</dbReference>
<comment type="caution">
    <text evidence="2">The sequence shown here is derived from an EMBL/GenBank/DDBJ whole genome shotgun (WGS) entry which is preliminary data.</text>
</comment>
<proteinExistence type="predicted"/>
<feature type="region of interest" description="Disordered" evidence="1">
    <location>
        <begin position="12"/>
        <end position="108"/>
    </location>
</feature>
<dbReference type="AlphaFoldDB" id="A0A7J6LJW8"/>
<feature type="compositionally biased region" description="Polar residues" evidence="1">
    <location>
        <begin position="56"/>
        <end position="65"/>
    </location>
</feature>
<feature type="compositionally biased region" description="Low complexity" evidence="1">
    <location>
        <begin position="40"/>
        <end position="52"/>
    </location>
</feature>
<gene>
    <name evidence="2" type="ORF">FOL47_007592</name>
</gene>
<sequence length="108" mass="11869">MRFYTFISTIVGASANSLFNPNCPRRNDTSPKPPPPPTETPQEPQQGEPEYPVNETPRSNESEQPVMQPDNEPNTPPPSKDSQTPGGGREAMGNVAGTRARRIRRGRV</sequence>
<reference evidence="2 3" key="1">
    <citation type="submission" date="2020-04" db="EMBL/GenBank/DDBJ databases">
        <title>Perkinsus chesapeaki whole genome sequence.</title>
        <authorList>
            <person name="Bogema D.R."/>
        </authorList>
    </citation>
    <scope>NUCLEOTIDE SEQUENCE [LARGE SCALE GENOMIC DNA]</scope>
    <source>
        <strain evidence="2">ATCC PRA-425</strain>
    </source>
</reference>
<dbReference type="EMBL" id="JAAPAO010000453">
    <property type="protein sequence ID" value="KAF4659416.1"/>
    <property type="molecule type" value="Genomic_DNA"/>
</dbReference>
<organism evidence="2 3">
    <name type="scientific">Perkinsus chesapeaki</name>
    <name type="common">Clam parasite</name>
    <name type="synonym">Perkinsus andrewsi</name>
    <dbReference type="NCBI Taxonomy" id="330153"/>
    <lineage>
        <taxon>Eukaryota</taxon>
        <taxon>Sar</taxon>
        <taxon>Alveolata</taxon>
        <taxon>Perkinsozoa</taxon>
        <taxon>Perkinsea</taxon>
        <taxon>Perkinsida</taxon>
        <taxon>Perkinsidae</taxon>
        <taxon>Perkinsus</taxon>
    </lineage>
</organism>
<keyword evidence="3" id="KW-1185">Reference proteome</keyword>
<protein>
    <submittedName>
        <fullName evidence="2">Uncharacterized protein</fullName>
    </submittedName>
</protein>